<dbReference type="Proteomes" id="UP000037274">
    <property type="component" value="Unassembled WGS sequence"/>
</dbReference>
<evidence type="ECO:0000313" key="2">
    <source>
        <dbReference type="EMBL" id="KMS68719.1"/>
    </source>
</evidence>
<keyword evidence="3" id="KW-1185">Reference proteome</keyword>
<gene>
    <name evidence="2" type="ORF">ACH49_26980</name>
</gene>
<feature type="region of interest" description="Disordered" evidence="1">
    <location>
        <begin position="1"/>
        <end position="110"/>
    </location>
</feature>
<feature type="compositionally biased region" description="Basic and acidic residues" evidence="1">
    <location>
        <begin position="99"/>
        <end position="110"/>
    </location>
</feature>
<evidence type="ECO:0000313" key="3">
    <source>
        <dbReference type="Proteomes" id="UP000037274"/>
    </source>
</evidence>
<sequence>MYGRERDRHEWRSRRRFGRGGARVRPNGRRSRPSPVRPPAGPARCRRPQAPPRRVRATAFAPGGLERLDPRSARRTRGRSPPEPPGSPRARCSRGVPRRTPERAHDEPFR</sequence>
<feature type="compositionally biased region" description="Basic and acidic residues" evidence="1">
    <location>
        <begin position="1"/>
        <end position="10"/>
    </location>
</feature>
<accession>A0ABR5HRT7</accession>
<dbReference type="EMBL" id="LFEH01000158">
    <property type="protein sequence ID" value="KMS68719.1"/>
    <property type="molecule type" value="Genomic_DNA"/>
</dbReference>
<comment type="caution">
    <text evidence="2">The sequence shown here is derived from an EMBL/GenBank/DDBJ whole genome shotgun (WGS) entry which is preliminary data.</text>
</comment>
<proteinExistence type="predicted"/>
<evidence type="ECO:0000256" key="1">
    <source>
        <dbReference type="SAM" id="MobiDB-lite"/>
    </source>
</evidence>
<organism evidence="2 3">
    <name type="scientific">Streptomyces leeuwenhoekii</name>
    <dbReference type="NCBI Taxonomy" id="1437453"/>
    <lineage>
        <taxon>Bacteria</taxon>
        <taxon>Bacillati</taxon>
        <taxon>Actinomycetota</taxon>
        <taxon>Actinomycetes</taxon>
        <taxon>Kitasatosporales</taxon>
        <taxon>Streptomycetaceae</taxon>
        <taxon>Streptomyces</taxon>
    </lineage>
</organism>
<protein>
    <submittedName>
        <fullName evidence="2">Uncharacterized protein</fullName>
    </submittedName>
</protein>
<name>A0ABR5HRT7_STRLW</name>
<reference evidence="2 3" key="1">
    <citation type="submission" date="2015-06" db="EMBL/GenBank/DDBJ databases">
        <title>Draft genome sequence of Streptomyces leeuwenhoekii C58, which produces the novel lasso peptide, chaxapeptin.</title>
        <authorList>
            <person name="Yi Y."/>
            <person name="Hai D."/>
            <person name="Jaspars M."/>
            <person name="Sheng H."/>
            <person name="Rateb M.E."/>
            <person name="Bull A."/>
            <person name="Goodfellow M."/>
            <person name="Asenjo J.A."/>
            <person name="Ebel R."/>
        </authorList>
    </citation>
    <scope>NUCLEOTIDE SEQUENCE [LARGE SCALE GENOMIC DNA]</scope>
    <source>
        <strain evidence="2 3">C58</strain>
    </source>
</reference>